<accession>A0ABY6XZP2</accession>
<comment type="caution">
    <text evidence="4">The sequence shown here is derived from an EMBL/GenBank/DDBJ whole genome shotgun (WGS) entry which is preliminary data.</text>
</comment>
<sequence>MATLICGSIAYDSIMTFEGRFREHILPDQVHLINLSFLVPTMRREFGGCAGNIAYALHLLGGDARIMGTMGALDAQPYLDRLDQFGLRRDHVRVLPDTYTAQAMITTDLDNNQITAFHPGAMMQSHLNHAGDAPGIKLAIVGPDGFDGMVQHVEELAKAGVPFVFDPGQGLPLFDGATLRRSIELATYVAVNDYEAKLVSDKTGWSEDEIASRVDALVITRGEHGATIRHKQGMEQIPVVPAERIADPTGCGDAFRGGLLYGIEHGLDWATTGRLASLMGSIKIAHQGPQTYVLTRAEIDARFEAAFGYSLK</sequence>
<keyword evidence="2 4" id="KW-0418">Kinase</keyword>
<protein>
    <submittedName>
        <fullName evidence="4">Sugar kinase</fullName>
    </submittedName>
</protein>
<dbReference type="PANTHER" id="PTHR10584">
    <property type="entry name" value="SUGAR KINASE"/>
    <property type="match status" value="1"/>
</dbReference>
<dbReference type="Proteomes" id="UP000494120">
    <property type="component" value="Unassembled WGS sequence"/>
</dbReference>
<dbReference type="PANTHER" id="PTHR10584:SF166">
    <property type="entry name" value="RIBOKINASE"/>
    <property type="match status" value="1"/>
</dbReference>
<keyword evidence="1" id="KW-0808">Transferase</keyword>
<evidence type="ECO:0000256" key="2">
    <source>
        <dbReference type="ARBA" id="ARBA00022777"/>
    </source>
</evidence>
<dbReference type="SUPFAM" id="SSF53613">
    <property type="entry name" value="Ribokinase-like"/>
    <property type="match status" value="1"/>
</dbReference>
<dbReference type="InterPro" id="IPR002173">
    <property type="entry name" value="Carboh/pur_kinase_PfkB_CS"/>
</dbReference>
<proteinExistence type="predicted"/>
<keyword evidence="5" id="KW-1185">Reference proteome</keyword>
<dbReference type="InterPro" id="IPR011611">
    <property type="entry name" value="PfkB_dom"/>
</dbReference>
<dbReference type="PROSITE" id="PS00583">
    <property type="entry name" value="PFKB_KINASES_1"/>
    <property type="match status" value="1"/>
</dbReference>
<dbReference type="RefSeq" id="WP_174960452.1">
    <property type="nucleotide sequence ID" value="NZ_CABVQG010000025.1"/>
</dbReference>
<dbReference type="CDD" id="cd01942">
    <property type="entry name" value="ribokinase_group_A"/>
    <property type="match status" value="1"/>
</dbReference>
<gene>
    <name evidence="4" type="ORF">BLA17378_05927</name>
</gene>
<reference evidence="4 5" key="1">
    <citation type="submission" date="2019-09" db="EMBL/GenBank/DDBJ databases">
        <authorList>
            <person name="Depoorter E."/>
        </authorList>
    </citation>
    <scope>NUCLEOTIDE SEQUENCE [LARGE SCALE GENOMIC DNA]</scope>
    <source>
        <strain evidence="4 5">R-17378</strain>
    </source>
</reference>
<evidence type="ECO:0000313" key="4">
    <source>
        <dbReference type="EMBL" id="VWD11250.1"/>
    </source>
</evidence>
<evidence type="ECO:0000313" key="5">
    <source>
        <dbReference type="Proteomes" id="UP000494120"/>
    </source>
</evidence>
<evidence type="ECO:0000256" key="1">
    <source>
        <dbReference type="ARBA" id="ARBA00022679"/>
    </source>
</evidence>
<evidence type="ECO:0000259" key="3">
    <source>
        <dbReference type="Pfam" id="PF00294"/>
    </source>
</evidence>
<dbReference type="EMBL" id="CABVQG010000025">
    <property type="protein sequence ID" value="VWD11250.1"/>
    <property type="molecule type" value="Genomic_DNA"/>
</dbReference>
<dbReference type="GO" id="GO:0016301">
    <property type="term" value="F:kinase activity"/>
    <property type="evidence" value="ECO:0007669"/>
    <property type="project" value="UniProtKB-KW"/>
</dbReference>
<name>A0ABY6XZP2_9BURK</name>
<dbReference type="InterPro" id="IPR029056">
    <property type="entry name" value="Ribokinase-like"/>
</dbReference>
<organism evidence="4 5">
    <name type="scientific">Burkholderia aenigmatica</name>
    <dbReference type="NCBI Taxonomy" id="2015348"/>
    <lineage>
        <taxon>Bacteria</taxon>
        <taxon>Pseudomonadati</taxon>
        <taxon>Pseudomonadota</taxon>
        <taxon>Betaproteobacteria</taxon>
        <taxon>Burkholderiales</taxon>
        <taxon>Burkholderiaceae</taxon>
        <taxon>Burkholderia</taxon>
        <taxon>Burkholderia cepacia complex</taxon>
    </lineage>
</organism>
<feature type="domain" description="Carbohydrate kinase PfkB" evidence="3">
    <location>
        <begin position="35"/>
        <end position="291"/>
    </location>
</feature>
<dbReference type="Gene3D" id="3.40.1190.20">
    <property type="match status" value="1"/>
</dbReference>
<dbReference type="Pfam" id="PF00294">
    <property type="entry name" value="PfkB"/>
    <property type="match status" value="1"/>
</dbReference>